<gene>
    <name evidence="1" type="ORF">RPERSI_LOCUS2205</name>
</gene>
<name>A0ACA9L4K0_9GLOM</name>
<keyword evidence="2" id="KW-1185">Reference proteome</keyword>
<feature type="non-terminal residue" evidence="1">
    <location>
        <position position="360"/>
    </location>
</feature>
<evidence type="ECO:0000313" key="1">
    <source>
        <dbReference type="EMBL" id="CAG8509761.1"/>
    </source>
</evidence>
<dbReference type="Proteomes" id="UP000789920">
    <property type="component" value="Unassembled WGS sequence"/>
</dbReference>
<sequence length="360" mass="40031">MLLNSRLFSTANFKFIINRTSSNISPINKWISPISYFNYLGSNSYSTSLKIEPAPPGIHYITHADLTSQQIYNLLTSAIQHKYNVKYLNKKSDQPLSGKTLAIMFSKRSTRTRVATETAIAYLGGQPMFLGSQDIQLGVNESLLDTSKVVSSMVNGIMARVGSHSDIETLAKYSTVPVINALSDKYHPTQILADLMTMHEVFGPQPKDESSYVAHLTHPKKTLPGLKVAWIGDATPKGYNPAEEVVKIAQDEAVKTNTKISFTHDPKEAIKDADAIVTDTWVSMGQESEKAKRLKDFAGYQVTSSLAKDGGAKSHWKFLHCLPRKQEEVTDEVFYSPRSVVFQEAENRKWTILAVLDALL</sequence>
<comment type="caution">
    <text evidence="1">The sequence shown here is derived from an EMBL/GenBank/DDBJ whole genome shotgun (WGS) entry which is preliminary data.</text>
</comment>
<proteinExistence type="predicted"/>
<evidence type="ECO:0000313" key="2">
    <source>
        <dbReference type="Proteomes" id="UP000789920"/>
    </source>
</evidence>
<organism evidence="1 2">
    <name type="scientific">Racocetra persica</name>
    <dbReference type="NCBI Taxonomy" id="160502"/>
    <lineage>
        <taxon>Eukaryota</taxon>
        <taxon>Fungi</taxon>
        <taxon>Fungi incertae sedis</taxon>
        <taxon>Mucoromycota</taxon>
        <taxon>Glomeromycotina</taxon>
        <taxon>Glomeromycetes</taxon>
        <taxon>Diversisporales</taxon>
        <taxon>Gigasporaceae</taxon>
        <taxon>Racocetra</taxon>
    </lineage>
</organism>
<accession>A0ACA9L4K0</accession>
<reference evidence="1" key="1">
    <citation type="submission" date="2021-06" db="EMBL/GenBank/DDBJ databases">
        <authorList>
            <person name="Kallberg Y."/>
            <person name="Tangrot J."/>
            <person name="Rosling A."/>
        </authorList>
    </citation>
    <scope>NUCLEOTIDE SEQUENCE</scope>
    <source>
        <strain evidence="1">MA461A</strain>
    </source>
</reference>
<dbReference type="EMBL" id="CAJVQC010002335">
    <property type="protein sequence ID" value="CAG8509761.1"/>
    <property type="molecule type" value="Genomic_DNA"/>
</dbReference>
<protein>
    <submittedName>
        <fullName evidence="1">1974_t:CDS:1</fullName>
    </submittedName>
</protein>